<dbReference type="AlphaFoldDB" id="A0A7L5ALX8"/>
<accession>A0A7L5ALX8</accession>
<feature type="transmembrane region" description="Helical" evidence="8">
    <location>
        <begin position="296"/>
        <end position="316"/>
    </location>
</feature>
<evidence type="ECO:0008006" key="11">
    <source>
        <dbReference type="Google" id="ProtNLM"/>
    </source>
</evidence>
<evidence type="ECO:0000313" key="9">
    <source>
        <dbReference type="EMBL" id="QHO69289.1"/>
    </source>
</evidence>
<feature type="transmembrane region" description="Helical" evidence="8">
    <location>
        <begin position="178"/>
        <end position="203"/>
    </location>
</feature>
<keyword evidence="4" id="KW-0808">Transferase</keyword>
<organism evidence="9 10">
    <name type="scientific">Marisediminicola antarctica</name>
    <dbReference type="NCBI Taxonomy" id="674079"/>
    <lineage>
        <taxon>Bacteria</taxon>
        <taxon>Bacillati</taxon>
        <taxon>Actinomycetota</taxon>
        <taxon>Actinomycetes</taxon>
        <taxon>Micrococcales</taxon>
        <taxon>Microbacteriaceae</taxon>
        <taxon>Marisediminicola</taxon>
    </lineage>
</organism>
<dbReference type="GO" id="GO:0016763">
    <property type="term" value="F:pentosyltransferase activity"/>
    <property type="evidence" value="ECO:0007669"/>
    <property type="project" value="TreeGrafter"/>
</dbReference>
<protein>
    <recommendedName>
        <fullName evidence="11">Glycosyltransferase RgtA/B/C/D-like domain-containing protein</fullName>
    </recommendedName>
</protein>
<dbReference type="RefSeq" id="WP_161885658.1">
    <property type="nucleotide sequence ID" value="NZ_CP017146.1"/>
</dbReference>
<dbReference type="EMBL" id="CP017146">
    <property type="protein sequence ID" value="QHO69289.1"/>
    <property type="molecule type" value="Genomic_DNA"/>
</dbReference>
<comment type="subcellular location">
    <subcellularLocation>
        <location evidence="1">Cell membrane</location>
        <topology evidence="1">Multi-pass membrane protein</topology>
    </subcellularLocation>
</comment>
<dbReference type="GO" id="GO:0009103">
    <property type="term" value="P:lipopolysaccharide biosynthetic process"/>
    <property type="evidence" value="ECO:0007669"/>
    <property type="project" value="UniProtKB-ARBA"/>
</dbReference>
<dbReference type="PANTHER" id="PTHR33908">
    <property type="entry name" value="MANNOSYLTRANSFERASE YKCB-RELATED"/>
    <property type="match status" value="1"/>
</dbReference>
<evidence type="ECO:0000256" key="8">
    <source>
        <dbReference type="SAM" id="Phobius"/>
    </source>
</evidence>
<feature type="transmembrane region" description="Helical" evidence="8">
    <location>
        <begin position="328"/>
        <end position="346"/>
    </location>
</feature>
<dbReference type="OrthoDB" id="5318634at2"/>
<sequence length="507" mass="54858">MTDLLTAHGRTRGGSPSLSTRIRSHPALAPALVGLLGLTISLIGIGIPSLWYDEAATVTAVMRDWPELWRMLGNVDAVHGAYYVVMHVLVDLFGYSPLLLRMPSAIAVGAAAALTVVLGRQLGLGRAAVVGGLVFCLLPRATWMGTEARSYALSTALAVLLTLVLLHAQRSNRRRWWLVYAVLTVVSCYFFIYLALVIVAHGVSLAWWLASRRQATVPTVRRWLLASAAAAVALLPFALAVIGQNAQVSWILDLGPDTPRQVLRTQWFLFDGRFAVAGWILIVFGAIALLRTARGFSAAAVLLPALVVPTAALLVATELYSPLYTPRYLTMCLPFVALIIGAAIAAVPTRPLAALTLASLVLLAIPSIVEQRQPDAKQASTWKEVAALIEEQRAEDGPGTTAIIYGPVRYHATATSRVIAYTYPDAFEGTIDVTIDTPAAKTGQLWETRNRLDESLDRLAGSDAAYLVTSVKQDRRESTAQTLATVGWSPTDEWNLGDTNVVRFERD</sequence>
<reference evidence="9 10" key="1">
    <citation type="submission" date="2016-09" db="EMBL/GenBank/DDBJ databases">
        <title>Complete genome sequence of microbes from the polar regions.</title>
        <authorList>
            <person name="Liao L."/>
            <person name="Chen B."/>
        </authorList>
    </citation>
    <scope>NUCLEOTIDE SEQUENCE [LARGE SCALE GENOMIC DNA]</scope>
    <source>
        <strain evidence="9 10">ZS314</strain>
    </source>
</reference>
<dbReference type="GO" id="GO:0010041">
    <property type="term" value="P:response to iron(III) ion"/>
    <property type="evidence" value="ECO:0007669"/>
    <property type="project" value="TreeGrafter"/>
</dbReference>
<keyword evidence="6 8" id="KW-1133">Transmembrane helix</keyword>
<feature type="transmembrane region" description="Helical" evidence="8">
    <location>
        <begin position="223"/>
        <end position="246"/>
    </location>
</feature>
<keyword evidence="10" id="KW-1185">Reference proteome</keyword>
<dbReference type="Proteomes" id="UP000464507">
    <property type="component" value="Chromosome"/>
</dbReference>
<keyword evidence="3" id="KW-0328">Glycosyltransferase</keyword>
<evidence type="ECO:0000256" key="4">
    <source>
        <dbReference type="ARBA" id="ARBA00022679"/>
    </source>
</evidence>
<feature type="transmembrane region" description="Helical" evidence="8">
    <location>
        <begin position="148"/>
        <end position="166"/>
    </location>
</feature>
<keyword evidence="7 8" id="KW-0472">Membrane</keyword>
<feature type="transmembrane region" description="Helical" evidence="8">
    <location>
        <begin position="267"/>
        <end position="290"/>
    </location>
</feature>
<feature type="transmembrane region" description="Helical" evidence="8">
    <location>
        <begin position="124"/>
        <end position="142"/>
    </location>
</feature>
<keyword evidence="5 8" id="KW-0812">Transmembrane</keyword>
<feature type="transmembrane region" description="Helical" evidence="8">
    <location>
        <begin position="98"/>
        <end position="117"/>
    </location>
</feature>
<dbReference type="PANTHER" id="PTHR33908:SF3">
    <property type="entry name" value="UNDECAPRENYL PHOSPHATE-ALPHA-4-AMINO-4-DEOXY-L-ARABINOSE ARABINOSYL TRANSFERASE"/>
    <property type="match status" value="1"/>
</dbReference>
<feature type="transmembrane region" description="Helical" evidence="8">
    <location>
        <begin position="352"/>
        <end position="369"/>
    </location>
</feature>
<dbReference type="GO" id="GO:0005886">
    <property type="term" value="C:plasma membrane"/>
    <property type="evidence" value="ECO:0007669"/>
    <property type="project" value="UniProtKB-SubCell"/>
</dbReference>
<gene>
    <name evidence="9" type="ORF">BHD05_06125</name>
</gene>
<evidence type="ECO:0000256" key="7">
    <source>
        <dbReference type="ARBA" id="ARBA00023136"/>
    </source>
</evidence>
<evidence type="ECO:0000256" key="5">
    <source>
        <dbReference type="ARBA" id="ARBA00022692"/>
    </source>
</evidence>
<dbReference type="KEGG" id="mant:BHD05_06125"/>
<evidence type="ECO:0000256" key="1">
    <source>
        <dbReference type="ARBA" id="ARBA00004651"/>
    </source>
</evidence>
<evidence type="ECO:0000256" key="2">
    <source>
        <dbReference type="ARBA" id="ARBA00022475"/>
    </source>
</evidence>
<name>A0A7L5ALX8_9MICO</name>
<evidence type="ECO:0000256" key="6">
    <source>
        <dbReference type="ARBA" id="ARBA00022989"/>
    </source>
</evidence>
<keyword evidence="2" id="KW-1003">Cell membrane</keyword>
<proteinExistence type="predicted"/>
<evidence type="ECO:0000256" key="3">
    <source>
        <dbReference type="ARBA" id="ARBA00022676"/>
    </source>
</evidence>
<evidence type="ECO:0000313" key="10">
    <source>
        <dbReference type="Proteomes" id="UP000464507"/>
    </source>
</evidence>
<dbReference type="InterPro" id="IPR050297">
    <property type="entry name" value="LipidA_mod_glycosyltrf_83"/>
</dbReference>
<feature type="transmembrane region" description="Helical" evidence="8">
    <location>
        <begin position="27"/>
        <end position="52"/>
    </location>
</feature>